<dbReference type="PANTHER" id="PTHR30093">
    <property type="entry name" value="GENERAL SECRETION PATHWAY PROTEIN G"/>
    <property type="match status" value="1"/>
</dbReference>
<dbReference type="Proteomes" id="UP000243937">
    <property type="component" value="Chromosome"/>
</dbReference>
<dbReference type="InterPro" id="IPR012902">
    <property type="entry name" value="N_methyl_site"/>
</dbReference>
<dbReference type="PANTHER" id="PTHR30093:SF34">
    <property type="entry name" value="PREPILIN PEPTIDASE-DEPENDENT PROTEIN D"/>
    <property type="match status" value="1"/>
</dbReference>
<dbReference type="EMBL" id="CP021377">
    <property type="protein sequence ID" value="ART82927.1"/>
    <property type="molecule type" value="Genomic_DNA"/>
</dbReference>
<evidence type="ECO:0000256" key="3">
    <source>
        <dbReference type="RuleBase" id="RU000389"/>
    </source>
</evidence>
<reference evidence="5 6" key="1">
    <citation type="journal article" date="2014" name="Int. J. Syst. Evol. Microbiol.">
        <title>Oceanisphaera profunda sp. nov., a marine bacterium isolated from deep-sea sediment, and emended description of the genus Oceanisphaera.</title>
        <authorList>
            <person name="Xu Z."/>
            <person name="Zhang X.Y."/>
            <person name="Su H.N."/>
            <person name="Yu Z.C."/>
            <person name="Liu C."/>
            <person name="Li H."/>
            <person name="Chen X.L."/>
            <person name="Song X.Y."/>
            <person name="Xie B.B."/>
            <person name="Qin Q.L."/>
            <person name="Zhou B.C."/>
            <person name="Shi M."/>
            <person name="Huang Y."/>
            <person name="Zhang Y.Z."/>
        </authorList>
    </citation>
    <scope>NUCLEOTIDE SEQUENCE [LARGE SCALE GENOMIC DNA]</scope>
    <source>
        <strain evidence="5 6">SM1222</strain>
    </source>
</reference>
<dbReference type="NCBIfam" id="TIGR02532">
    <property type="entry name" value="IV_pilin_GFxxxE"/>
    <property type="match status" value="1"/>
</dbReference>
<dbReference type="Pfam" id="PF00114">
    <property type="entry name" value="Pilin"/>
    <property type="match status" value="1"/>
</dbReference>
<dbReference type="InterPro" id="IPR001082">
    <property type="entry name" value="Pilin"/>
</dbReference>
<keyword evidence="2" id="KW-0488">Methylation</keyword>
<evidence type="ECO:0000313" key="6">
    <source>
        <dbReference type="Proteomes" id="UP000243937"/>
    </source>
</evidence>
<accession>A0A1Y0D6U7</accession>
<dbReference type="PROSITE" id="PS00409">
    <property type="entry name" value="PROKAR_NTER_METHYL"/>
    <property type="match status" value="1"/>
</dbReference>
<comment type="similarity">
    <text evidence="1 3">Belongs to the N-Me-Phe pilin family.</text>
</comment>
<keyword evidence="4" id="KW-0812">Transmembrane</keyword>
<dbReference type="KEGG" id="opf:CBP31_10075"/>
<dbReference type="GO" id="GO:0007155">
    <property type="term" value="P:cell adhesion"/>
    <property type="evidence" value="ECO:0007669"/>
    <property type="project" value="InterPro"/>
</dbReference>
<evidence type="ECO:0000256" key="2">
    <source>
        <dbReference type="ARBA" id="ARBA00022481"/>
    </source>
</evidence>
<gene>
    <name evidence="5" type="ORF">CBP31_10075</name>
</gene>
<proteinExistence type="inferred from homology"/>
<dbReference type="GO" id="GO:0043107">
    <property type="term" value="P:type IV pilus-dependent motility"/>
    <property type="evidence" value="ECO:0007669"/>
    <property type="project" value="TreeGrafter"/>
</dbReference>
<dbReference type="RefSeq" id="WP_087036901.1">
    <property type="nucleotide sequence ID" value="NZ_CP021377.1"/>
</dbReference>
<dbReference type="Gene3D" id="3.30.700.10">
    <property type="entry name" value="Glycoprotein, Type 4 Pilin"/>
    <property type="match status" value="1"/>
</dbReference>
<evidence type="ECO:0000313" key="5">
    <source>
        <dbReference type="EMBL" id="ART82927.1"/>
    </source>
</evidence>
<protein>
    <submittedName>
        <fullName evidence="5">Prepilin-type cleavage/methylation domain-containing protein</fullName>
    </submittedName>
</protein>
<evidence type="ECO:0000256" key="4">
    <source>
        <dbReference type="SAM" id="Phobius"/>
    </source>
</evidence>
<sequence length="144" mass="14483">MRKLIGTRPSGGFTLIELMIVVAIVAILATVALPAYQTYAQRARFTEVIAATGPAKTAIDICVQTGGSDCAAAGNSAVPDSAVKTDTVAGVAVTTTGTNNEGPWIITATDTNTVSASTFILTGTAKDGRVTWVSAGSCTAAGLC</sequence>
<dbReference type="SUPFAM" id="SSF54523">
    <property type="entry name" value="Pili subunits"/>
    <property type="match status" value="1"/>
</dbReference>
<keyword evidence="3" id="KW-0281">Fimbrium</keyword>
<evidence type="ECO:0000256" key="1">
    <source>
        <dbReference type="ARBA" id="ARBA00005233"/>
    </source>
</evidence>
<dbReference type="OrthoDB" id="5918848at2"/>
<dbReference type="Pfam" id="PF07963">
    <property type="entry name" value="N_methyl"/>
    <property type="match status" value="1"/>
</dbReference>
<dbReference type="InterPro" id="IPR045584">
    <property type="entry name" value="Pilin-like"/>
</dbReference>
<dbReference type="GO" id="GO:0044096">
    <property type="term" value="C:type IV pilus"/>
    <property type="evidence" value="ECO:0007669"/>
    <property type="project" value="TreeGrafter"/>
</dbReference>
<dbReference type="AlphaFoldDB" id="A0A1Y0D6U7"/>
<name>A0A1Y0D6U7_9GAMM</name>
<keyword evidence="4" id="KW-0472">Membrane</keyword>
<keyword evidence="4" id="KW-1133">Transmembrane helix</keyword>
<feature type="transmembrane region" description="Helical" evidence="4">
    <location>
        <begin position="12"/>
        <end position="36"/>
    </location>
</feature>
<organism evidence="5 6">
    <name type="scientific">Oceanisphaera profunda</name>
    <dbReference type="NCBI Taxonomy" id="1416627"/>
    <lineage>
        <taxon>Bacteria</taxon>
        <taxon>Pseudomonadati</taxon>
        <taxon>Pseudomonadota</taxon>
        <taxon>Gammaproteobacteria</taxon>
        <taxon>Aeromonadales</taxon>
        <taxon>Aeromonadaceae</taxon>
        <taxon>Oceanisphaera</taxon>
    </lineage>
</organism>
<keyword evidence="6" id="KW-1185">Reference proteome</keyword>